<evidence type="ECO:0000256" key="5">
    <source>
        <dbReference type="ARBA" id="ARBA00022692"/>
    </source>
</evidence>
<keyword evidence="6 8" id="KW-1133">Transmembrane helix</keyword>
<reference evidence="9" key="1">
    <citation type="submission" date="2025-08" db="UniProtKB">
        <authorList>
            <consortium name="Ensembl"/>
        </authorList>
    </citation>
    <scope>IDENTIFICATION</scope>
</reference>
<evidence type="ECO:0000313" key="9">
    <source>
        <dbReference type="Ensembl" id="ENSCCRP00000024316.2"/>
    </source>
</evidence>
<organism evidence="9 10">
    <name type="scientific">Cyprinus carpio carpio</name>
    <dbReference type="NCBI Taxonomy" id="630221"/>
    <lineage>
        <taxon>Eukaryota</taxon>
        <taxon>Metazoa</taxon>
        <taxon>Chordata</taxon>
        <taxon>Craniata</taxon>
        <taxon>Vertebrata</taxon>
        <taxon>Euteleostomi</taxon>
        <taxon>Actinopterygii</taxon>
        <taxon>Neopterygii</taxon>
        <taxon>Teleostei</taxon>
        <taxon>Ostariophysi</taxon>
        <taxon>Cypriniformes</taxon>
        <taxon>Cyprinidae</taxon>
        <taxon>Cyprininae</taxon>
        <taxon>Cyprinus</taxon>
    </lineage>
</organism>
<keyword evidence="4" id="KW-0808">Transferase</keyword>
<evidence type="ECO:0000256" key="3">
    <source>
        <dbReference type="ARBA" id="ARBA00022676"/>
    </source>
</evidence>
<feature type="transmembrane region" description="Helical" evidence="8">
    <location>
        <begin position="507"/>
        <end position="530"/>
    </location>
</feature>
<reference evidence="9" key="2">
    <citation type="submission" date="2025-09" db="UniProtKB">
        <authorList>
            <consortium name="Ensembl"/>
        </authorList>
    </citation>
    <scope>IDENTIFICATION</scope>
</reference>
<evidence type="ECO:0008006" key="11">
    <source>
        <dbReference type="Google" id="ProtNLM"/>
    </source>
</evidence>
<dbReference type="CDD" id="cd03784">
    <property type="entry name" value="GT1_Gtf-like"/>
    <property type="match status" value="1"/>
</dbReference>
<evidence type="ECO:0000313" key="10">
    <source>
        <dbReference type="Proteomes" id="UP001108240"/>
    </source>
</evidence>
<accession>A0A8C1AW68</accession>
<dbReference type="GO" id="GO:0008194">
    <property type="term" value="F:UDP-glycosyltransferase activity"/>
    <property type="evidence" value="ECO:0007669"/>
    <property type="project" value="InterPro"/>
</dbReference>
<dbReference type="GO" id="GO:0016020">
    <property type="term" value="C:membrane"/>
    <property type="evidence" value="ECO:0007669"/>
    <property type="project" value="UniProtKB-SubCell"/>
</dbReference>
<sequence>MPSNKHKPAGAMNRQIFQSCGQIRLTLLLLTTVTIVQSGKVLVFPVDGSHWVNMNILVEALHAKGHNVTVIRMADSWYIKEFSPHYTSVTLRSEGGFGEEFLEMFISRLTGIIREGSTWARLKLEIEMWQSSIKMIETESEMIVNMIEDQQLMQSLKAAKYDLILTDPAMFGGIILGHYLKLPIVYNVRWTLYNEAHFVIAPSPLSYVPFPMLELSDRMSFLERVKNVVMYTITEILVSLLITPINNALCERFIGPGTSYFSLTQSADLWLHRVDFIFEFPRPTMPNIVYMGGFQCKPSKPLPQDLEDFVQSSGDHGVIIMSLGTLIGQLPDDVAEAIAEAFAELPQKIIWRYKGKRPSALGNNTLMMDWMPQNDLLGHPKTRAFVAHGGTNGIQEAIYHGVPIIGFGLIFDQPDNLAKMRVKGVAKTLDFATVDKVSFLKTVKEVLYDPSYRENMQRLSRLHKDVPVKPLDNAIFWIEFVMRHKGAAHLRTESYKMPWYSYHSVDVILFLLSVVSLIILTIYAVIRYFCCRICMRKTKKKLK</sequence>
<evidence type="ECO:0000256" key="7">
    <source>
        <dbReference type="ARBA" id="ARBA00023136"/>
    </source>
</evidence>
<dbReference type="GeneTree" id="ENSGT00940000164678"/>
<dbReference type="InterPro" id="IPR002213">
    <property type="entry name" value="UDP_glucos_trans"/>
</dbReference>
<comment type="subcellular location">
    <subcellularLocation>
        <location evidence="1">Membrane</location>
    </subcellularLocation>
</comment>
<dbReference type="InterPro" id="IPR050271">
    <property type="entry name" value="UDP-glycosyltransferase"/>
</dbReference>
<dbReference type="Pfam" id="PF00201">
    <property type="entry name" value="UDPGT"/>
    <property type="match status" value="1"/>
</dbReference>
<protein>
    <recommendedName>
        <fullName evidence="11">UDP-glucuronosyltransferase</fullName>
    </recommendedName>
</protein>
<dbReference type="OMA" id="NIQISTM"/>
<evidence type="ECO:0000256" key="8">
    <source>
        <dbReference type="SAM" id="Phobius"/>
    </source>
</evidence>
<dbReference type="FunFam" id="3.40.50.2000:FF:000001">
    <property type="entry name" value="UDP-glucuronosyltransferase"/>
    <property type="match status" value="1"/>
</dbReference>
<evidence type="ECO:0000256" key="4">
    <source>
        <dbReference type="ARBA" id="ARBA00022679"/>
    </source>
</evidence>
<dbReference type="SUPFAM" id="SSF53756">
    <property type="entry name" value="UDP-Glycosyltransferase/glycogen phosphorylase"/>
    <property type="match status" value="1"/>
</dbReference>
<keyword evidence="3" id="KW-0328">Glycosyltransferase</keyword>
<evidence type="ECO:0000256" key="2">
    <source>
        <dbReference type="ARBA" id="ARBA00009995"/>
    </source>
</evidence>
<comment type="similarity">
    <text evidence="2">Belongs to the UDP-glycosyltransferase family.</text>
</comment>
<dbReference type="Gene3D" id="3.40.50.2000">
    <property type="entry name" value="Glycogen Phosphorylase B"/>
    <property type="match status" value="2"/>
</dbReference>
<evidence type="ECO:0000256" key="1">
    <source>
        <dbReference type="ARBA" id="ARBA00004370"/>
    </source>
</evidence>
<dbReference type="FunFam" id="3.40.50.2000:FF:000203">
    <property type="entry name" value="UDP-glucuronosyltransferase"/>
    <property type="match status" value="1"/>
</dbReference>
<dbReference type="Ensembl" id="ENSCCRT00000026401.2">
    <property type="protein sequence ID" value="ENSCCRP00000024316.2"/>
    <property type="gene ID" value="ENSCCRG00000013235.2"/>
</dbReference>
<proteinExistence type="inferred from homology"/>
<evidence type="ECO:0000256" key="6">
    <source>
        <dbReference type="ARBA" id="ARBA00022989"/>
    </source>
</evidence>
<keyword evidence="7 8" id="KW-0472">Membrane</keyword>
<dbReference type="AlphaFoldDB" id="A0A8C1AW68"/>
<keyword evidence="10" id="KW-1185">Reference proteome</keyword>
<dbReference type="Proteomes" id="UP001108240">
    <property type="component" value="Unplaced"/>
</dbReference>
<keyword evidence="5 8" id="KW-0812">Transmembrane</keyword>
<dbReference type="PANTHER" id="PTHR48043">
    <property type="entry name" value="EG:EG0003.4 PROTEIN-RELATED"/>
    <property type="match status" value="1"/>
</dbReference>
<dbReference type="PANTHER" id="PTHR48043:SF52">
    <property type="entry name" value="UDP GLUCURONOSYLTRANSFERASE 5 FAMILY POLYPEPTIDE B1-RELATED"/>
    <property type="match status" value="1"/>
</dbReference>
<name>A0A8C1AW68_CYPCA</name>